<dbReference type="InterPro" id="IPR000528">
    <property type="entry name" value="Plant_nsLTP"/>
</dbReference>
<dbReference type="PANTHER" id="PTHR33076">
    <property type="entry name" value="NON-SPECIFIC LIPID-TRANSFER PROTEIN 2-RELATED"/>
    <property type="match status" value="1"/>
</dbReference>
<organism evidence="7 8">
    <name type="scientific">Handroanthus impetiginosus</name>
    <dbReference type="NCBI Taxonomy" id="429701"/>
    <lineage>
        <taxon>Eukaryota</taxon>
        <taxon>Viridiplantae</taxon>
        <taxon>Streptophyta</taxon>
        <taxon>Embryophyta</taxon>
        <taxon>Tracheophyta</taxon>
        <taxon>Spermatophyta</taxon>
        <taxon>Magnoliopsida</taxon>
        <taxon>eudicotyledons</taxon>
        <taxon>Gunneridae</taxon>
        <taxon>Pentapetalae</taxon>
        <taxon>asterids</taxon>
        <taxon>lamiids</taxon>
        <taxon>Lamiales</taxon>
        <taxon>Bignoniaceae</taxon>
        <taxon>Crescentiina</taxon>
        <taxon>Tabebuia alliance</taxon>
        <taxon>Handroanthus</taxon>
    </lineage>
</organism>
<accession>A0A2G9GVJ9</accession>
<dbReference type="Gene3D" id="1.10.110.10">
    <property type="entry name" value="Plant lipid-transfer and hydrophobic proteins"/>
    <property type="match status" value="1"/>
</dbReference>
<dbReference type="EMBL" id="NKXS01003562">
    <property type="protein sequence ID" value="PIN09307.1"/>
    <property type="molecule type" value="Genomic_DNA"/>
</dbReference>
<dbReference type="Proteomes" id="UP000231279">
    <property type="component" value="Unassembled WGS sequence"/>
</dbReference>
<dbReference type="OrthoDB" id="909178at2759"/>
<keyword evidence="5" id="KW-0732">Signal</keyword>
<evidence type="ECO:0000256" key="1">
    <source>
        <dbReference type="ARBA" id="ARBA00009748"/>
    </source>
</evidence>
<evidence type="ECO:0000256" key="4">
    <source>
        <dbReference type="RuleBase" id="RU000628"/>
    </source>
</evidence>
<comment type="function">
    <text evidence="4">Plant non-specific lipid-transfer proteins transfer phospholipids as well as galactolipids across membranes. May play a role in wax or cutin deposition in the cell walls of expanding epidermal cells and certain secretory tissues.</text>
</comment>
<dbReference type="InterPro" id="IPR016140">
    <property type="entry name" value="Bifunc_inhib/LTP/seed_store"/>
</dbReference>
<evidence type="ECO:0000313" key="8">
    <source>
        <dbReference type="Proteomes" id="UP000231279"/>
    </source>
</evidence>
<feature type="signal peptide" evidence="5">
    <location>
        <begin position="1"/>
        <end position="27"/>
    </location>
</feature>
<comment type="caution">
    <text evidence="7">The sequence shown here is derived from an EMBL/GenBank/DDBJ whole genome shotgun (WGS) entry which is preliminary data.</text>
</comment>
<reference evidence="8" key="1">
    <citation type="journal article" date="2018" name="Gigascience">
        <title>Genome assembly of the Pink Ipe (Handroanthus impetiginosus, Bignoniaceae), a highly valued, ecologically keystone Neotropical timber forest tree.</title>
        <authorList>
            <person name="Silva-Junior O.B."/>
            <person name="Grattapaglia D."/>
            <person name="Novaes E."/>
            <person name="Collevatti R.G."/>
        </authorList>
    </citation>
    <scope>NUCLEOTIDE SEQUENCE [LARGE SCALE GENOMIC DNA]</scope>
    <source>
        <strain evidence="8">cv. UFG-1</strain>
    </source>
</reference>
<feature type="domain" description="Bifunctional inhibitor/plant lipid transfer protein/seed storage helical" evidence="6">
    <location>
        <begin position="30"/>
        <end position="113"/>
    </location>
</feature>
<dbReference type="PRINTS" id="PR00382">
    <property type="entry name" value="LIPIDTRNSFER"/>
</dbReference>
<dbReference type="GO" id="GO:0006869">
    <property type="term" value="P:lipid transport"/>
    <property type="evidence" value="ECO:0007669"/>
    <property type="project" value="InterPro"/>
</dbReference>
<gene>
    <name evidence="7" type="ORF">CDL12_18111</name>
</gene>
<sequence>MAYSSRTCLAALAVLALICSPAPATSAVSCTQAVEYLMPCQSFLMGLAEISSSCCLGAQALAQATVSQTDRKSVCQCLKQIASSINVNQDKAKELPQLCKIDVPVPVRTDINCDL</sequence>
<protein>
    <recommendedName>
        <fullName evidence="4">Non-specific lipid-transfer protein</fullName>
    </recommendedName>
</protein>
<name>A0A2G9GVJ9_9LAMI</name>
<dbReference type="AlphaFoldDB" id="A0A2G9GVJ9"/>
<evidence type="ECO:0000259" key="6">
    <source>
        <dbReference type="SMART" id="SM00499"/>
    </source>
</evidence>
<dbReference type="InterPro" id="IPR036312">
    <property type="entry name" value="Bifun_inhib/LTP/seed_sf"/>
</dbReference>
<evidence type="ECO:0000256" key="2">
    <source>
        <dbReference type="ARBA" id="ARBA00022448"/>
    </source>
</evidence>
<dbReference type="GO" id="GO:0008289">
    <property type="term" value="F:lipid binding"/>
    <property type="evidence" value="ECO:0007669"/>
    <property type="project" value="UniProtKB-KW"/>
</dbReference>
<dbReference type="SMART" id="SM00499">
    <property type="entry name" value="AAI"/>
    <property type="match status" value="1"/>
</dbReference>
<evidence type="ECO:0000256" key="5">
    <source>
        <dbReference type="SAM" id="SignalP"/>
    </source>
</evidence>
<feature type="chain" id="PRO_5013661482" description="Non-specific lipid-transfer protein" evidence="5">
    <location>
        <begin position="28"/>
        <end position="115"/>
    </location>
</feature>
<dbReference type="STRING" id="429701.A0A2G9GVJ9"/>
<evidence type="ECO:0000313" key="7">
    <source>
        <dbReference type="EMBL" id="PIN09307.1"/>
    </source>
</evidence>
<dbReference type="Pfam" id="PF00234">
    <property type="entry name" value="Tryp_alpha_amyl"/>
    <property type="match status" value="1"/>
</dbReference>
<comment type="similarity">
    <text evidence="1 4">Belongs to the plant LTP family.</text>
</comment>
<keyword evidence="3 4" id="KW-0446">Lipid-binding</keyword>
<keyword evidence="8" id="KW-1185">Reference proteome</keyword>
<proteinExistence type="inferred from homology"/>
<evidence type="ECO:0000256" key="3">
    <source>
        <dbReference type="ARBA" id="ARBA00023121"/>
    </source>
</evidence>
<dbReference type="PROSITE" id="PS51257">
    <property type="entry name" value="PROKAR_LIPOPROTEIN"/>
    <property type="match status" value="1"/>
</dbReference>
<dbReference type="SUPFAM" id="SSF47699">
    <property type="entry name" value="Bifunctional inhibitor/lipid-transfer protein/seed storage 2S albumin"/>
    <property type="match status" value="1"/>
</dbReference>
<keyword evidence="2 4" id="KW-0813">Transport</keyword>